<dbReference type="Gene3D" id="2.60.40.10">
    <property type="entry name" value="Immunoglobulins"/>
    <property type="match status" value="3"/>
</dbReference>
<dbReference type="InterPro" id="IPR006103">
    <property type="entry name" value="Glyco_hydro_2_cat"/>
</dbReference>
<dbReference type="InterPro" id="IPR040605">
    <property type="entry name" value="Glyco_hydro2_dom5"/>
</dbReference>
<dbReference type="InterPro" id="IPR032311">
    <property type="entry name" value="DUF4982"/>
</dbReference>
<comment type="similarity">
    <text evidence="1">Belongs to the glycosyl hydrolase 2 family.</text>
</comment>
<dbReference type="GO" id="GO:0016787">
    <property type="term" value="F:hydrolase activity"/>
    <property type="evidence" value="ECO:0007669"/>
    <property type="project" value="UniProtKB-KW"/>
</dbReference>
<dbReference type="SUPFAM" id="SSF49785">
    <property type="entry name" value="Galactose-binding domain-like"/>
    <property type="match status" value="1"/>
</dbReference>
<evidence type="ECO:0000256" key="3">
    <source>
        <dbReference type="ARBA" id="ARBA00023295"/>
    </source>
</evidence>
<dbReference type="EMBL" id="JAUJEB010000006">
    <property type="protein sequence ID" value="MDN5215213.1"/>
    <property type="molecule type" value="Genomic_DNA"/>
</dbReference>
<dbReference type="PANTHER" id="PTHR42732:SF1">
    <property type="entry name" value="BETA-MANNOSIDASE"/>
    <property type="match status" value="1"/>
</dbReference>
<keyword evidence="3" id="KW-0326">Glycosidase</keyword>
<dbReference type="Pfam" id="PF16355">
    <property type="entry name" value="DUF4982"/>
    <property type="match status" value="1"/>
</dbReference>
<dbReference type="InterPro" id="IPR008979">
    <property type="entry name" value="Galactose-bd-like_sf"/>
</dbReference>
<protein>
    <submittedName>
        <fullName evidence="9">Glycoside hydrolase family 2 TIM barrel-domain containing protein</fullName>
    </submittedName>
</protein>
<name>A0ABT8LC39_9BACT</name>
<dbReference type="Gene3D" id="3.20.20.80">
    <property type="entry name" value="Glycosidases"/>
    <property type="match status" value="1"/>
</dbReference>
<reference evidence="9" key="1">
    <citation type="submission" date="2023-06" db="EMBL/GenBank/DDBJ databases">
        <title>Genomic of Agaribacillus aureum.</title>
        <authorList>
            <person name="Wang G."/>
        </authorList>
    </citation>
    <scope>NUCLEOTIDE SEQUENCE</scope>
    <source>
        <strain evidence="9">BMA12</strain>
    </source>
</reference>
<evidence type="ECO:0000259" key="8">
    <source>
        <dbReference type="Pfam" id="PF18565"/>
    </source>
</evidence>
<evidence type="ECO:0000259" key="6">
    <source>
        <dbReference type="Pfam" id="PF02837"/>
    </source>
</evidence>
<dbReference type="SUPFAM" id="SSF51445">
    <property type="entry name" value="(Trans)glycosidases"/>
    <property type="match status" value="1"/>
</dbReference>
<dbReference type="InterPro" id="IPR051913">
    <property type="entry name" value="GH2_Domain-Containing"/>
</dbReference>
<dbReference type="SUPFAM" id="SSF49303">
    <property type="entry name" value="beta-Galactosidase/glucuronidase domain"/>
    <property type="match status" value="1"/>
</dbReference>
<comment type="caution">
    <text evidence="9">The sequence shown here is derived from an EMBL/GenBank/DDBJ whole genome shotgun (WGS) entry which is preliminary data.</text>
</comment>
<keyword evidence="10" id="KW-1185">Reference proteome</keyword>
<dbReference type="RefSeq" id="WP_346760552.1">
    <property type="nucleotide sequence ID" value="NZ_JAUJEB010000006.1"/>
</dbReference>
<evidence type="ECO:0000259" key="5">
    <source>
        <dbReference type="Pfam" id="PF02836"/>
    </source>
</evidence>
<dbReference type="InterPro" id="IPR006101">
    <property type="entry name" value="Glyco_hydro_2"/>
</dbReference>
<sequence length="848" mass="96561">MKGYLLPILMILCACNATETKSVPGDPAARSSGEVDFNFGWEFSLSNGSDDSKPRDNWDWKAVNLPHDWSTGASFDSINGEGATGYLPGGLGWYKKHFQLSLKTGQTVYLYFDGVYNNTEVWLNGTKLGFHPYGYSPFYYDITDHLRKDTKNNILEVKVDRTRYADSRWYSGSGIYRNVKLITKDNLHIPVWGAYITTPEVTEEKAKVSFQVTVKNNYTEAQRFDLLTELYDPKGKKVGQHTDRFSIQNQSRQPFSGQITVENPVLWDTDNPHLYRLVTSITKNDIVIDRQEIPVGIRTIQFDQEKGFFLNGKNMLIKGVCLHHDGGLTGAAVPDGVWRRRLKKLKEAGCNAIRTAHNPSSASFLNLCDEMGFLVQEEFFDEWDNPKDKRLNQNEQSVDYITRGYTEYFQEWAERDLKNTMLRDRNHACIIQWSIGNEIEWTYPRYAHATGFFNMGWQGNYFFSPPPISPEQIKKRYEESPEGSYILAKTAQKLADWTREMDKTRPVIANCILPSASHVTGYTDALDIVGYSYRRVLYDYGHKLYPDKAIMGTENLGQWHEWKSVIERPFISGLFLWTGIDYMGEANKQWPKKGTSSGLLDMAGFEKPSYHMMKTLWQTQPHVYMTTQRLKDSPYKIEASTGKVIEKKPGAWKKALWGWHPVNEHWNYSSQEQMAVEVYSNCEKIELFLNGVSQGIRQLDDFEDRIYKWAVPFKPGKLEAKGIYEGKAVSTTLMTAAEPASVSLEADKKSLTADGYDVSHIVAQIKDEAGVLVKTHNREIIFSVEGEARILGVDNGAPDNVQDYQSNKILTDKGRALLIVQSKRKPSSVTVKAHVKGLNGDSVSISIH</sequence>
<feature type="domain" description="Glycoside hydrolase family 2 immunoglobulin-like beta-sandwich" evidence="4">
    <location>
        <begin position="197"/>
        <end position="298"/>
    </location>
</feature>
<proteinExistence type="inferred from homology"/>
<dbReference type="Pfam" id="PF02836">
    <property type="entry name" value="Glyco_hydro_2_C"/>
    <property type="match status" value="1"/>
</dbReference>
<dbReference type="InterPro" id="IPR006104">
    <property type="entry name" value="Glyco_hydro_2_N"/>
</dbReference>
<evidence type="ECO:0000313" key="10">
    <source>
        <dbReference type="Proteomes" id="UP001172083"/>
    </source>
</evidence>
<accession>A0ABT8LC39</accession>
<feature type="domain" description="Glycosyl hydrolases family 2 sugar binding" evidence="6">
    <location>
        <begin position="90"/>
        <end position="184"/>
    </location>
</feature>
<dbReference type="Gene3D" id="2.60.120.260">
    <property type="entry name" value="Galactose-binding domain-like"/>
    <property type="match status" value="1"/>
</dbReference>
<evidence type="ECO:0000256" key="1">
    <source>
        <dbReference type="ARBA" id="ARBA00007401"/>
    </source>
</evidence>
<dbReference type="InterPro" id="IPR036156">
    <property type="entry name" value="Beta-gal/glucu_dom_sf"/>
</dbReference>
<evidence type="ECO:0000259" key="7">
    <source>
        <dbReference type="Pfam" id="PF16355"/>
    </source>
</evidence>
<dbReference type="Pfam" id="PF02837">
    <property type="entry name" value="Glyco_hydro_2_N"/>
    <property type="match status" value="1"/>
</dbReference>
<organism evidence="9 10">
    <name type="scientific">Agaribacillus aureus</name>
    <dbReference type="NCBI Taxonomy" id="3051825"/>
    <lineage>
        <taxon>Bacteria</taxon>
        <taxon>Pseudomonadati</taxon>
        <taxon>Bacteroidota</taxon>
        <taxon>Cytophagia</taxon>
        <taxon>Cytophagales</taxon>
        <taxon>Splendidivirgaceae</taxon>
        <taxon>Agaribacillus</taxon>
    </lineage>
</organism>
<evidence type="ECO:0000256" key="2">
    <source>
        <dbReference type="ARBA" id="ARBA00022801"/>
    </source>
</evidence>
<dbReference type="Proteomes" id="UP001172083">
    <property type="component" value="Unassembled WGS sequence"/>
</dbReference>
<feature type="domain" description="Glycoside hydrolase family 2" evidence="8">
    <location>
        <begin position="743"/>
        <end position="843"/>
    </location>
</feature>
<gene>
    <name evidence="9" type="ORF">QQ020_24245</name>
</gene>
<keyword evidence="2 9" id="KW-0378">Hydrolase</keyword>
<feature type="domain" description="DUF4982" evidence="7">
    <location>
        <begin position="673"/>
        <end position="729"/>
    </location>
</feature>
<evidence type="ECO:0000259" key="4">
    <source>
        <dbReference type="Pfam" id="PF00703"/>
    </source>
</evidence>
<dbReference type="Pfam" id="PF18565">
    <property type="entry name" value="Glyco_hydro2_C5"/>
    <property type="match status" value="1"/>
</dbReference>
<dbReference type="PRINTS" id="PR00132">
    <property type="entry name" value="GLHYDRLASE2"/>
</dbReference>
<dbReference type="InterPro" id="IPR013783">
    <property type="entry name" value="Ig-like_fold"/>
</dbReference>
<dbReference type="Pfam" id="PF00703">
    <property type="entry name" value="Glyco_hydro_2"/>
    <property type="match status" value="1"/>
</dbReference>
<dbReference type="InterPro" id="IPR017853">
    <property type="entry name" value="GH"/>
</dbReference>
<feature type="domain" description="Glycoside hydrolase family 2 catalytic" evidence="5">
    <location>
        <begin position="305"/>
        <end position="439"/>
    </location>
</feature>
<dbReference type="PANTHER" id="PTHR42732">
    <property type="entry name" value="BETA-GALACTOSIDASE"/>
    <property type="match status" value="1"/>
</dbReference>
<evidence type="ECO:0000313" key="9">
    <source>
        <dbReference type="EMBL" id="MDN5215213.1"/>
    </source>
</evidence>
<dbReference type="InterPro" id="IPR006102">
    <property type="entry name" value="Ig-like_GH2"/>
</dbReference>
<dbReference type="PROSITE" id="PS51257">
    <property type="entry name" value="PROKAR_LIPOPROTEIN"/>
    <property type="match status" value="1"/>
</dbReference>